<keyword evidence="2" id="KW-1185">Reference proteome</keyword>
<dbReference type="Proteomes" id="UP001480595">
    <property type="component" value="Unassembled WGS sequence"/>
</dbReference>
<proteinExistence type="predicted"/>
<dbReference type="EMBL" id="JAQQWL010000005">
    <property type="protein sequence ID" value="KAK8073496.1"/>
    <property type="molecule type" value="Genomic_DNA"/>
</dbReference>
<evidence type="ECO:0000313" key="2">
    <source>
        <dbReference type="Proteomes" id="UP001480595"/>
    </source>
</evidence>
<dbReference type="RefSeq" id="XP_066717971.1">
    <property type="nucleotide sequence ID" value="XM_066855804.1"/>
</dbReference>
<sequence length="209" mass="23268">MKNNTIGKFTWAQLDQRLRVIAKSHNGHPPYTPTLLRQGTRGLQNFDGTQLQVQVTAIRSCLPSQSPEIIGQIGNKPGIKIFLSSTSMTSQRTLGTSSQIDDQVTAPSPSSSPAVICLDTIRKNDENPYRYCIHHALYVPEDLCQCSAPQDATAANRTEVLSRLRPDRRALQPGHHEPGWVREYGAVAADPPRIWGVERLRTNRPRRAP</sequence>
<gene>
    <name evidence="1" type="ORF">PG994_004395</name>
</gene>
<organism evidence="1 2">
    <name type="scientific">Apiospora phragmitis</name>
    <dbReference type="NCBI Taxonomy" id="2905665"/>
    <lineage>
        <taxon>Eukaryota</taxon>
        <taxon>Fungi</taxon>
        <taxon>Dikarya</taxon>
        <taxon>Ascomycota</taxon>
        <taxon>Pezizomycotina</taxon>
        <taxon>Sordariomycetes</taxon>
        <taxon>Xylariomycetidae</taxon>
        <taxon>Amphisphaeriales</taxon>
        <taxon>Apiosporaceae</taxon>
        <taxon>Apiospora</taxon>
    </lineage>
</organism>
<accession>A0ABR1VQH3</accession>
<evidence type="ECO:0000313" key="1">
    <source>
        <dbReference type="EMBL" id="KAK8073496.1"/>
    </source>
</evidence>
<dbReference type="GeneID" id="92088867"/>
<reference evidence="1 2" key="1">
    <citation type="submission" date="2023-01" db="EMBL/GenBank/DDBJ databases">
        <title>Analysis of 21 Apiospora genomes using comparative genomics revels a genus with tremendous synthesis potential of carbohydrate active enzymes and secondary metabolites.</title>
        <authorList>
            <person name="Sorensen T."/>
        </authorList>
    </citation>
    <scope>NUCLEOTIDE SEQUENCE [LARGE SCALE GENOMIC DNA]</scope>
    <source>
        <strain evidence="1 2">CBS 135458</strain>
    </source>
</reference>
<comment type="caution">
    <text evidence="1">The sequence shown here is derived from an EMBL/GenBank/DDBJ whole genome shotgun (WGS) entry which is preliminary data.</text>
</comment>
<protein>
    <submittedName>
        <fullName evidence="1">Uncharacterized protein</fullName>
    </submittedName>
</protein>
<name>A0ABR1VQH3_9PEZI</name>